<dbReference type="InterPro" id="IPR002915">
    <property type="entry name" value="DeoC/FbaB/LacD_aldolase"/>
</dbReference>
<evidence type="ECO:0000256" key="2">
    <source>
        <dbReference type="ARBA" id="ARBA00013068"/>
    </source>
</evidence>
<feature type="active site" description="Proton donor" evidence="3">
    <location>
        <position position="146"/>
    </location>
</feature>
<reference evidence="5" key="1">
    <citation type="submission" date="2016-10" db="EMBL/GenBank/DDBJ databases">
        <authorList>
            <person name="Varghese N."/>
            <person name="Submissions S."/>
        </authorList>
    </citation>
    <scope>NUCLEOTIDE SEQUENCE [LARGE SCALE GENOMIC DNA]</scope>
    <source>
        <strain evidence="5">DSM 22427</strain>
    </source>
</reference>
<organism evidence="4 5">
    <name type="scientific">Halostagnicola kamekurae</name>
    <dbReference type="NCBI Taxonomy" id="619731"/>
    <lineage>
        <taxon>Archaea</taxon>
        <taxon>Methanobacteriati</taxon>
        <taxon>Methanobacteriota</taxon>
        <taxon>Stenosarchaea group</taxon>
        <taxon>Halobacteria</taxon>
        <taxon>Halobacteriales</taxon>
        <taxon>Natrialbaceae</taxon>
        <taxon>Halostagnicola</taxon>
    </lineage>
</organism>
<dbReference type="OrthoDB" id="6329at2157"/>
<proteinExistence type="inferred from homology"/>
<dbReference type="InterPro" id="IPR041720">
    <property type="entry name" value="FbaB-like"/>
</dbReference>
<dbReference type="CDD" id="cd00958">
    <property type="entry name" value="DhnA"/>
    <property type="match status" value="1"/>
</dbReference>
<dbReference type="Proteomes" id="UP000199199">
    <property type="component" value="Unassembled WGS sequence"/>
</dbReference>
<evidence type="ECO:0000256" key="1">
    <source>
        <dbReference type="ARBA" id="ARBA00008116"/>
    </source>
</evidence>
<dbReference type="Pfam" id="PF01791">
    <property type="entry name" value="DeoC"/>
    <property type="match status" value="1"/>
</dbReference>
<evidence type="ECO:0000256" key="3">
    <source>
        <dbReference type="PIRSR" id="PIRSR038992-1"/>
    </source>
</evidence>
<gene>
    <name evidence="4" type="ORF">SAMN04488556_1513</name>
</gene>
<dbReference type="Gene3D" id="3.20.20.70">
    <property type="entry name" value="Aldolase class I"/>
    <property type="match status" value="1"/>
</dbReference>
<protein>
    <recommendedName>
        <fullName evidence="2">fructose-bisphosphate aldolase</fullName>
        <ecNumber evidence="2">4.1.2.13</ecNumber>
    </recommendedName>
</protein>
<evidence type="ECO:0000313" key="5">
    <source>
        <dbReference type="Proteomes" id="UP000199199"/>
    </source>
</evidence>
<dbReference type="GO" id="GO:0004332">
    <property type="term" value="F:fructose-bisphosphate aldolase activity"/>
    <property type="evidence" value="ECO:0007669"/>
    <property type="project" value="UniProtKB-EC"/>
</dbReference>
<keyword evidence="5" id="KW-1185">Reference proteome</keyword>
<evidence type="ECO:0000313" key="4">
    <source>
        <dbReference type="EMBL" id="SFS55393.1"/>
    </source>
</evidence>
<dbReference type="SUPFAM" id="SSF51569">
    <property type="entry name" value="Aldolase"/>
    <property type="match status" value="1"/>
</dbReference>
<comment type="similarity">
    <text evidence="1">Belongs to the DeoC/FbaB aldolase family.</text>
</comment>
<dbReference type="SMART" id="SM01133">
    <property type="entry name" value="DeoC"/>
    <property type="match status" value="1"/>
</dbReference>
<accession>A0A1I6QSJ6</accession>
<dbReference type="InterPro" id="IPR050456">
    <property type="entry name" value="DeoC/FbaB_aldolase"/>
</dbReference>
<dbReference type="PANTHER" id="PTHR47916:SF1">
    <property type="entry name" value="3-HYDROXY-5-PHOSPHONOOXYPENTANE-2,4-DIONE THIOLASE"/>
    <property type="match status" value="1"/>
</dbReference>
<dbReference type="AlphaFoldDB" id="A0A1I6QSJ6"/>
<sequence>MRQLTDSPLVRNGKSIILAHDHGLEHGPTAFDEVPERLDPRSVFELATHDAVTGFAVQKGLAETYYPSYEDDVNLLAKLNGTSGLWMGEPYSPQTCSVDYALELGADAVGYTVYPGTNREPEMFEEFRDVQEQAREHDVPVAMWSYPRGQALKEHRKPSVISYATRIALELGADIAKVKYPRSGRAMADAVAAAGDVNVVLSGGSKTDDYEFLSLVETAMNAGASGLAVGRNVWQRENPEQILDALEAVVFEEATADEALAE</sequence>
<dbReference type="PIRSF" id="PIRSF038992">
    <property type="entry name" value="Aldolase_Ia"/>
    <property type="match status" value="1"/>
</dbReference>
<dbReference type="PANTHER" id="PTHR47916">
    <property type="entry name" value="FRUCTOSE-BISPHOSPHATE ALDOLASE CLASS 1"/>
    <property type="match status" value="1"/>
</dbReference>
<dbReference type="InterPro" id="IPR013785">
    <property type="entry name" value="Aldolase_TIM"/>
</dbReference>
<dbReference type="RefSeq" id="WP_092903137.1">
    <property type="nucleotide sequence ID" value="NZ_FOZS01000001.1"/>
</dbReference>
<dbReference type="EMBL" id="FOZS01000001">
    <property type="protein sequence ID" value="SFS55393.1"/>
    <property type="molecule type" value="Genomic_DNA"/>
</dbReference>
<feature type="active site" description="Schiff-base intermediate with dihydroxyacetone-P" evidence="3">
    <location>
        <position position="177"/>
    </location>
</feature>
<name>A0A1I6QSJ6_9EURY</name>
<dbReference type="EC" id="4.1.2.13" evidence="2"/>